<feature type="short sequence motif" description="Histidine triad motif" evidence="1">
    <location>
        <begin position="102"/>
        <end position="106"/>
    </location>
</feature>
<dbReference type="EMBL" id="CP098502">
    <property type="protein sequence ID" value="UTI67097.1"/>
    <property type="molecule type" value="Genomic_DNA"/>
</dbReference>
<dbReference type="RefSeq" id="WP_254573745.1">
    <property type="nucleotide sequence ID" value="NZ_CP098502.1"/>
</dbReference>
<dbReference type="PRINTS" id="PR00332">
    <property type="entry name" value="HISTRIAD"/>
</dbReference>
<feature type="domain" description="HIT" evidence="2">
    <location>
        <begin position="11"/>
        <end position="117"/>
    </location>
</feature>
<evidence type="ECO:0000256" key="1">
    <source>
        <dbReference type="PROSITE-ProRule" id="PRU00464"/>
    </source>
</evidence>
<dbReference type="SUPFAM" id="SSF54197">
    <property type="entry name" value="HIT-like"/>
    <property type="match status" value="1"/>
</dbReference>
<dbReference type="InterPro" id="IPR052908">
    <property type="entry name" value="AP-4-A_phosphorylase"/>
</dbReference>
<evidence type="ECO:0000259" key="2">
    <source>
        <dbReference type="PROSITE" id="PS51084"/>
    </source>
</evidence>
<dbReference type="Gene3D" id="3.30.428.10">
    <property type="entry name" value="HIT-like"/>
    <property type="match status" value="1"/>
</dbReference>
<evidence type="ECO:0000313" key="4">
    <source>
        <dbReference type="Proteomes" id="UP001056035"/>
    </source>
</evidence>
<sequence length="140" mass="14752">MPLTGGETDADGCRFCTEIAQTPACRGTELAVVLEDAFPVAPGHRLIVPREHHDDLFSLAPAVLQAMWRLIAEECRDLSRGADHGVNVGANVGRAAGQTVAHAHVHVIPRVVGDVANPRGGVRGVIPLKQDWAASGPTDV</sequence>
<proteinExistence type="predicted"/>
<name>A0ABY5E1Q8_9ACTN</name>
<protein>
    <submittedName>
        <fullName evidence="3">HIT family protein</fullName>
    </submittedName>
</protein>
<dbReference type="PROSITE" id="PS51084">
    <property type="entry name" value="HIT_2"/>
    <property type="match status" value="1"/>
</dbReference>
<dbReference type="InterPro" id="IPR036265">
    <property type="entry name" value="HIT-like_sf"/>
</dbReference>
<dbReference type="Pfam" id="PF01230">
    <property type="entry name" value="HIT"/>
    <property type="match status" value="1"/>
</dbReference>
<dbReference type="InterPro" id="IPR011146">
    <property type="entry name" value="HIT-like"/>
</dbReference>
<reference evidence="3 4" key="1">
    <citation type="submission" date="2022-06" db="EMBL/GenBank/DDBJ databases">
        <title>Paraconexibacter antarcticus.</title>
        <authorList>
            <person name="Kim C.S."/>
        </authorList>
    </citation>
    <scope>NUCLEOTIDE SEQUENCE [LARGE SCALE GENOMIC DNA]</scope>
    <source>
        <strain evidence="3 4">02-257</strain>
    </source>
</reference>
<gene>
    <name evidence="3" type="ORF">NBH00_18440</name>
</gene>
<accession>A0ABY5E1Q8</accession>
<keyword evidence="4" id="KW-1185">Reference proteome</keyword>
<organism evidence="3 4">
    <name type="scientific">Paraconexibacter antarcticus</name>
    <dbReference type="NCBI Taxonomy" id="2949664"/>
    <lineage>
        <taxon>Bacteria</taxon>
        <taxon>Bacillati</taxon>
        <taxon>Actinomycetota</taxon>
        <taxon>Thermoleophilia</taxon>
        <taxon>Solirubrobacterales</taxon>
        <taxon>Paraconexibacteraceae</taxon>
        <taxon>Paraconexibacter</taxon>
    </lineage>
</organism>
<dbReference type="PANTHER" id="PTHR42997:SF1">
    <property type="entry name" value="AP-4-A PHOSPHORYLASE"/>
    <property type="match status" value="1"/>
</dbReference>
<dbReference type="PANTHER" id="PTHR42997">
    <property type="entry name" value="HIT FAMILY HYDROLASE"/>
    <property type="match status" value="1"/>
</dbReference>
<dbReference type="Proteomes" id="UP001056035">
    <property type="component" value="Chromosome"/>
</dbReference>
<evidence type="ECO:0000313" key="3">
    <source>
        <dbReference type="EMBL" id="UTI67097.1"/>
    </source>
</evidence>
<dbReference type="InterPro" id="IPR001310">
    <property type="entry name" value="Histidine_triad_HIT"/>
</dbReference>